<dbReference type="GO" id="GO:0016740">
    <property type="term" value="F:transferase activity"/>
    <property type="evidence" value="ECO:0007669"/>
    <property type="project" value="UniProtKB-KW"/>
</dbReference>
<keyword evidence="2" id="KW-0808">Transferase</keyword>
<comment type="similarity">
    <text evidence="1">Belongs to the sulfotransferase 1 family.</text>
</comment>
<evidence type="ECO:0000313" key="5">
    <source>
        <dbReference type="Proteomes" id="UP001626550"/>
    </source>
</evidence>
<sequence>MTKQDVIVASFPKSGTTWLSEIVYLLTNNLDFKAAQSENLEWRVPYIEYVWPPKVELLSRPEPRILKTHLPLDLLPDDVRSGRSARIIYILRDPRDVVLSYYNFAKNFVPSGFKDKEGLAGFVHRFVQDRLPYSPWKENIRSYLMVAAEPGSHVLVVTYEELKEDLPKAIRKIDRFLNPSRLLSGKQIDMIAKHCSFEEMRNNPSTNFDWWVELGLWKNLDQIRFLNKGQVGSHKQGLTLEMRQQLEEKMKQESMEWTLIERRCTT</sequence>
<accession>A0ABD2Q5R0</accession>
<evidence type="ECO:0000256" key="1">
    <source>
        <dbReference type="ARBA" id="ARBA00005771"/>
    </source>
</evidence>
<dbReference type="Gene3D" id="3.40.50.300">
    <property type="entry name" value="P-loop containing nucleotide triphosphate hydrolases"/>
    <property type="match status" value="1"/>
</dbReference>
<evidence type="ECO:0000259" key="3">
    <source>
        <dbReference type="Pfam" id="PF00685"/>
    </source>
</evidence>
<dbReference type="AlphaFoldDB" id="A0ABD2Q5R0"/>
<evidence type="ECO:0000256" key="2">
    <source>
        <dbReference type="ARBA" id="ARBA00022679"/>
    </source>
</evidence>
<feature type="domain" description="Sulfotransferase" evidence="3">
    <location>
        <begin position="4"/>
        <end position="253"/>
    </location>
</feature>
<name>A0ABD2Q5R0_9PLAT</name>
<gene>
    <name evidence="4" type="ORF">Ciccas_006459</name>
</gene>
<comment type="caution">
    <text evidence="4">The sequence shown here is derived from an EMBL/GenBank/DDBJ whole genome shotgun (WGS) entry which is preliminary data.</text>
</comment>
<organism evidence="4 5">
    <name type="scientific">Cichlidogyrus casuarinus</name>
    <dbReference type="NCBI Taxonomy" id="1844966"/>
    <lineage>
        <taxon>Eukaryota</taxon>
        <taxon>Metazoa</taxon>
        <taxon>Spiralia</taxon>
        <taxon>Lophotrochozoa</taxon>
        <taxon>Platyhelminthes</taxon>
        <taxon>Monogenea</taxon>
        <taxon>Monopisthocotylea</taxon>
        <taxon>Dactylogyridea</taxon>
        <taxon>Ancyrocephalidae</taxon>
        <taxon>Cichlidogyrus</taxon>
    </lineage>
</organism>
<reference evidence="4 5" key="1">
    <citation type="submission" date="2024-11" db="EMBL/GenBank/DDBJ databases">
        <title>Adaptive evolution of stress response genes in parasites aligns with host niche diversity.</title>
        <authorList>
            <person name="Hahn C."/>
            <person name="Resl P."/>
        </authorList>
    </citation>
    <scope>NUCLEOTIDE SEQUENCE [LARGE SCALE GENOMIC DNA]</scope>
    <source>
        <strain evidence="4">EGGRZ-B1_66</strain>
        <tissue evidence="4">Body</tissue>
    </source>
</reference>
<keyword evidence="5" id="KW-1185">Reference proteome</keyword>
<dbReference type="PANTHER" id="PTHR11783">
    <property type="entry name" value="SULFOTRANSFERASE SULT"/>
    <property type="match status" value="1"/>
</dbReference>
<dbReference type="SUPFAM" id="SSF52540">
    <property type="entry name" value="P-loop containing nucleoside triphosphate hydrolases"/>
    <property type="match status" value="1"/>
</dbReference>
<protein>
    <recommendedName>
        <fullName evidence="3">Sulfotransferase domain-containing protein</fullName>
    </recommendedName>
</protein>
<proteinExistence type="inferred from homology"/>
<dbReference type="Pfam" id="PF00685">
    <property type="entry name" value="Sulfotransfer_1"/>
    <property type="match status" value="1"/>
</dbReference>
<dbReference type="InterPro" id="IPR027417">
    <property type="entry name" value="P-loop_NTPase"/>
</dbReference>
<dbReference type="EMBL" id="JBJKFK010000872">
    <property type="protein sequence ID" value="KAL3314915.1"/>
    <property type="molecule type" value="Genomic_DNA"/>
</dbReference>
<dbReference type="InterPro" id="IPR000863">
    <property type="entry name" value="Sulfotransferase_dom"/>
</dbReference>
<dbReference type="Proteomes" id="UP001626550">
    <property type="component" value="Unassembled WGS sequence"/>
</dbReference>
<evidence type="ECO:0000313" key="4">
    <source>
        <dbReference type="EMBL" id="KAL3314915.1"/>
    </source>
</evidence>